<accession>A0A7W8DID5</accession>
<feature type="transmembrane region" description="Helical" evidence="5">
    <location>
        <begin position="411"/>
        <end position="434"/>
    </location>
</feature>
<dbReference type="AlphaFoldDB" id="A0A7W8DID5"/>
<feature type="transmembrane region" description="Helical" evidence="5">
    <location>
        <begin position="12"/>
        <end position="36"/>
    </location>
</feature>
<comment type="caution">
    <text evidence="7">The sequence shown here is derived from an EMBL/GenBank/DDBJ whole genome shotgun (WGS) entry which is preliminary data.</text>
</comment>
<keyword evidence="2 5" id="KW-0812">Transmembrane</keyword>
<dbReference type="PROSITE" id="PS50850">
    <property type="entry name" value="MFS"/>
    <property type="match status" value="1"/>
</dbReference>
<feature type="transmembrane region" description="Helical" evidence="5">
    <location>
        <begin position="485"/>
        <end position="503"/>
    </location>
</feature>
<evidence type="ECO:0000313" key="7">
    <source>
        <dbReference type="EMBL" id="MBB5031054.1"/>
    </source>
</evidence>
<keyword evidence="8" id="KW-1185">Reference proteome</keyword>
<evidence type="ECO:0000259" key="6">
    <source>
        <dbReference type="PROSITE" id="PS50850"/>
    </source>
</evidence>
<dbReference type="Gene3D" id="1.20.1250.20">
    <property type="entry name" value="MFS general substrate transporter like domains"/>
    <property type="match status" value="2"/>
</dbReference>
<gene>
    <name evidence="7" type="ORF">HNQ65_000608</name>
</gene>
<feature type="transmembrane region" description="Helical" evidence="5">
    <location>
        <begin position="145"/>
        <end position="167"/>
    </location>
</feature>
<protein>
    <submittedName>
        <fullName evidence="7">MFS family permease</fullName>
    </submittedName>
</protein>
<dbReference type="GO" id="GO:0005886">
    <property type="term" value="C:plasma membrane"/>
    <property type="evidence" value="ECO:0007669"/>
    <property type="project" value="TreeGrafter"/>
</dbReference>
<dbReference type="EMBL" id="JACHIG010000001">
    <property type="protein sequence ID" value="MBB5031054.1"/>
    <property type="molecule type" value="Genomic_DNA"/>
</dbReference>
<dbReference type="RefSeq" id="WP_184337996.1">
    <property type="nucleotide sequence ID" value="NZ_JACHIG010000001.1"/>
</dbReference>
<dbReference type="SUPFAM" id="SSF103473">
    <property type="entry name" value="MFS general substrate transporter"/>
    <property type="match status" value="1"/>
</dbReference>
<proteinExistence type="predicted"/>
<feature type="transmembrane region" description="Helical" evidence="5">
    <location>
        <begin position="446"/>
        <end position="465"/>
    </location>
</feature>
<name>A0A7W8DID5_9BACT</name>
<dbReference type="PANTHER" id="PTHR23508">
    <property type="entry name" value="CARBOXYLIC ACID TRANSPORTER PROTEIN HOMOLOG"/>
    <property type="match status" value="1"/>
</dbReference>
<feature type="transmembrane region" description="Helical" evidence="5">
    <location>
        <begin position="380"/>
        <end position="399"/>
    </location>
</feature>
<feature type="transmembrane region" description="Helical" evidence="5">
    <location>
        <begin position="85"/>
        <end position="106"/>
    </location>
</feature>
<feature type="transmembrane region" description="Helical" evidence="5">
    <location>
        <begin position="196"/>
        <end position="218"/>
    </location>
</feature>
<feature type="transmembrane region" description="Helical" evidence="5">
    <location>
        <begin position="239"/>
        <end position="259"/>
    </location>
</feature>
<keyword evidence="3 5" id="KW-1133">Transmembrane helix</keyword>
<sequence>MTDTKSNNNNGAVAALVAAFLGWLFDGFEMGLFPLIGKPALQDLLPKATAVVQGQWFTVIISVFLVGAASGGVLFGWLGDKLGRVKAMTLAIFTYAIFSGLCAFVTEAWHFAALRFIASLGMGGEWALGVALVNEIWGGKNRAWIAGMIGAASNIGFLLTGLISLQLNASLEIVTGWIHAMGLSPENTDYLLHNRAWRFIAVSSALPALINFFILVFVPESHKWEEEKKAGSTSHWATMDLLGVLIACLAAIGIIYVWSPMCSQGNLVAGVVTLVGLAIALWGYLHPVRQYMARSVAAGSTQAAERSTIMSNLLIGAGLAAVALLGTWGSAQQAARWASGLAPQGSKIPIIDYIVIATALGAILVTLITPLIADKLGRRVTYTLLCATALASALAFFQFNKPFTGDSAPQSLIITAFLLGGITASFYGFFPLYFPELFPTSVRATGQGFCFNFGRLIAAVGALQLGNLTTFFGGASGGTHAEAHAFSVLSCIYLVGMVLVWFAPETKGKSLQ</sequence>
<evidence type="ECO:0000256" key="2">
    <source>
        <dbReference type="ARBA" id="ARBA00022692"/>
    </source>
</evidence>
<dbReference type="GO" id="GO:0046943">
    <property type="term" value="F:carboxylic acid transmembrane transporter activity"/>
    <property type="evidence" value="ECO:0007669"/>
    <property type="project" value="TreeGrafter"/>
</dbReference>
<dbReference type="Pfam" id="PF00083">
    <property type="entry name" value="Sugar_tr"/>
    <property type="match status" value="2"/>
</dbReference>
<feature type="domain" description="Major facilitator superfamily (MFS) profile" evidence="6">
    <location>
        <begin position="15"/>
        <end position="508"/>
    </location>
</feature>
<feature type="transmembrane region" description="Helical" evidence="5">
    <location>
        <begin position="112"/>
        <end position="133"/>
    </location>
</feature>
<dbReference type="InterPro" id="IPR020846">
    <property type="entry name" value="MFS_dom"/>
</dbReference>
<dbReference type="Proteomes" id="UP000590740">
    <property type="component" value="Unassembled WGS sequence"/>
</dbReference>
<evidence type="ECO:0000256" key="1">
    <source>
        <dbReference type="ARBA" id="ARBA00004141"/>
    </source>
</evidence>
<feature type="transmembrane region" description="Helical" evidence="5">
    <location>
        <begin position="350"/>
        <end position="373"/>
    </location>
</feature>
<organism evidence="7 8">
    <name type="scientific">Prosthecobacter vanneervenii</name>
    <dbReference type="NCBI Taxonomy" id="48466"/>
    <lineage>
        <taxon>Bacteria</taxon>
        <taxon>Pseudomonadati</taxon>
        <taxon>Verrucomicrobiota</taxon>
        <taxon>Verrucomicrobiia</taxon>
        <taxon>Verrucomicrobiales</taxon>
        <taxon>Verrucomicrobiaceae</taxon>
        <taxon>Prosthecobacter</taxon>
    </lineage>
</organism>
<feature type="transmembrane region" description="Helical" evidence="5">
    <location>
        <begin position="309"/>
        <end position="330"/>
    </location>
</feature>
<keyword evidence="4 5" id="KW-0472">Membrane</keyword>
<comment type="subcellular location">
    <subcellularLocation>
        <location evidence="1">Membrane</location>
        <topology evidence="1">Multi-pass membrane protein</topology>
    </subcellularLocation>
</comment>
<feature type="transmembrane region" description="Helical" evidence="5">
    <location>
        <begin position="265"/>
        <end position="285"/>
    </location>
</feature>
<reference evidence="7 8" key="1">
    <citation type="submission" date="2020-08" db="EMBL/GenBank/DDBJ databases">
        <title>Genomic Encyclopedia of Type Strains, Phase IV (KMG-IV): sequencing the most valuable type-strain genomes for metagenomic binning, comparative biology and taxonomic classification.</title>
        <authorList>
            <person name="Goeker M."/>
        </authorList>
    </citation>
    <scope>NUCLEOTIDE SEQUENCE [LARGE SCALE GENOMIC DNA]</scope>
    <source>
        <strain evidence="7 8">DSM 12252</strain>
    </source>
</reference>
<evidence type="ECO:0000256" key="3">
    <source>
        <dbReference type="ARBA" id="ARBA00022989"/>
    </source>
</evidence>
<evidence type="ECO:0000256" key="4">
    <source>
        <dbReference type="ARBA" id="ARBA00023136"/>
    </source>
</evidence>
<feature type="transmembrane region" description="Helical" evidence="5">
    <location>
        <begin position="56"/>
        <end position="78"/>
    </location>
</feature>
<dbReference type="InterPro" id="IPR036259">
    <property type="entry name" value="MFS_trans_sf"/>
</dbReference>
<dbReference type="PANTHER" id="PTHR23508:SF10">
    <property type="entry name" value="CARBOXYLIC ACID TRANSPORTER PROTEIN HOMOLOG"/>
    <property type="match status" value="1"/>
</dbReference>
<evidence type="ECO:0000256" key="5">
    <source>
        <dbReference type="SAM" id="Phobius"/>
    </source>
</evidence>
<dbReference type="InterPro" id="IPR005828">
    <property type="entry name" value="MFS_sugar_transport-like"/>
</dbReference>
<evidence type="ECO:0000313" key="8">
    <source>
        <dbReference type="Proteomes" id="UP000590740"/>
    </source>
</evidence>